<dbReference type="PANTHER" id="PTHR31639:SF333">
    <property type="entry name" value="F-BOX DOMAIN, FBD DOMAIN, LEUCINE-RICH REPEAT DOMAIN, L DOMAIN-LIKE PROTEIN-RELATED"/>
    <property type="match status" value="1"/>
</dbReference>
<dbReference type="KEGG" id="dcr:108207983"/>
<dbReference type="Gramene" id="KZN04123">
    <property type="protein sequence ID" value="KZN04123"/>
    <property type="gene ID" value="DCAR_004960"/>
</dbReference>
<name>A0A162APT7_DAUCS</name>
<sequence length="420" mass="48837">MRPIVKRRRKISDPAMADDLIGNLPMHLISCILDRIPIIDAAKTSILSKTWRNIWRSRSDVNLGRPFMNQLVSGKDRDEWDYIYSRAVKRILLAHEGPIVKFVMHKPPLTFFKPYYGSWMSMMASKGVKHISMISETKFPLDDMPSQFFSCSELVYLLLVRYSLNAPPNFQGFCNLTSVYLISVTFLADMSFGPQLTALSLIFCWGIQHLVCQFTRHNKNLNKFELVRSEKQEVFWAIMYDKDYSLTSTKERINLQRFLCSTPEIATLILDSFCLTAYIYASASVQFLDPEQGMLIRLKTDMENMKKLVLHNVDFYDLRQISSMLCLVRSSPNLQSLKISVGNKGKRLKPVELAAEQYYTSLDCKKMVLHQHYTVEIGEAENSKAEILFRDYIRASSPSLKRLYWHSKVLKEFDYKYFSF</sequence>
<gene>
    <name evidence="1" type="ORF">DCAR_0205484</name>
</gene>
<proteinExistence type="predicted"/>
<keyword evidence="2" id="KW-1185">Reference proteome</keyword>
<dbReference type="InterPro" id="IPR001810">
    <property type="entry name" value="F-box_dom"/>
</dbReference>
<evidence type="ECO:0000313" key="1">
    <source>
        <dbReference type="EMBL" id="WOG86283.1"/>
    </source>
</evidence>
<accession>A0A162APT7</accession>
<organism evidence="1 2">
    <name type="scientific">Daucus carota subsp. sativus</name>
    <name type="common">Carrot</name>
    <dbReference type="NCBI Taxonomy" id="79200"/>
    <lineage>
        <taxon>Eukaryota</taxon>
        <taxon>Viridiplantae</taxon>
        <taxon>Streptophyta</taxon>
        <taxon>Embryophyta</taxon>
        <taxon>Tracheophyta</taxon>
        <taxon>Spermatophyta</taxon>
        <taxon>Magnoliopsida</taxon>
        <taxon>eudicotyledons</taxon>
        <taxon>Gunneridae</taxon>
        <taxon>Pentapetalae</taxon>
        <taxon>asterids</taxon>
        <taxon>campanulids</taxon>
        <taxon>Apiales</taxon>
        <taxon>Apiaceae</taxon>
        <taxon>Apioideae</taxon>
        <taxon>Scandiceae</taxon>
        <taxon>Daucinae</taxon>
        <taxon>Daucus</taxon>
        <taxon>Daucus sect. Daucus</taxon>
    </lineage>
</organism>
<dbReference type="EMBL" id="CP093344">
    <property type="protein sequence ID" value="WOG86283.1"/>
    <property type="molecule type" value="Genomic_DNA"/>
</dbReference>
<dbReference type="OrthoDB" id="1304843at2759"/>
<dbReference type="PANTHER" id="PTHR31639">
    <property type="entry name" value="F-BOX PROTEIN-LIKE"/>
    <property type="match status" value="1"/>
</dbReference>
<dbReference type="InterPro" id="IPR036047">
    <property type="entry name" value="F-box-like_dom_sf"/>
</dbReference>
<dbReference type="Proteomes" id="UP000077755">
    <property type="component" value="Chromosome 2"/>
</dbReference>
<dbReference type="SUPFAM" id="SSF52047">
    <property type="entry name" value="RNI-like"/>
    <property type="match status" value="1"/>
</dbReference>
<reference evidence="1" key="2">
    <citation type="submission" date="2022-03" db="EMBL/GenBank/DDBJ databases">
        <title>Draft title - Genomic analysis of global carrot germplasm unveils the trajectory of domestication and the origin of high carotenoid orange carrot.</title>
        <authorList>
            <person name="Iorizzo M."/>
            <person name="Ellison S."/>
            <person name="Senalik D."/>
            <person name="Macko-Podgorni A."/>
            <person name="Grzebelus D."/>
            <person name="Bostan H."/>
            <person name="Rolling W."/>
            <person name="Curaba J."/>
            <person name="Simon P."/>
        </authorList>
    </citation>
    <scope>NUCLEOTIDE SEQUENCE</scope>
    <source>
        <tissue evidence="1">Leaf</tissue>
    </source>
</reference>
<dbReference type="SMART" id="SM00256">
    <property type="entry name" value="FBOX"/>
    <property type="match status" value="1"/>
</dbReference>
<dbReference type="AlphaFoldDB" id="A0A162APT7"/>
<evidence type="ECO:0000313" key="2">
    <source>
        <dbReference type="Proteomes" id="UP000077755"/>
    </source>
</evidence>
<reference evidence="1" key="1">
    <citation type="journal article" date="2016" name="Nat. Genet.">
        <title>A high-quality carrot genome assembly provides new insights into carotenoid accumulation and asterid genome evolution.</title>
        <authorList>
            <person name="Iorizzo M."/>
            <person name="Ellison S."/>
            <person name="Senalik D."/>
            <person name="Zeng P."/>
            <person name="Satapoomin P."/>
            <person name="Huang J."/>
            <person name="Bowman M."/>
            <person name="Iovene M."/>
            <person name="Sanseverino W."/>
            <person name="Cavagnaro P."/>
            <person name="Yildiz M."/>
            <person name="Macko-Podgorni A."/>
            <person name="Moranska E."/>
            <person name="Grzebelus E."/>
            <person name="Grzebelus D."/>
            <person name="Ashrafi H."/>
            <person name="Zheng Z."/>
            <person name="Cheng S."/>
            <person name="Spooner D."/>
            <person name="Van Deynze A."/>
            <person name="Simon P."/>
        </authorList>
    </citation>
    <scope>NUCLEOTIDE SEQUENCE</scope>
    <source>
        <tissue evidence="1">Leaf</tissue>
    </source>
</reference>
<dbReference type="Pfam" id="PF00646">
    <property type="entry name" value="F-box"/>
    <property type="match status" value="1"/>
</dbReference>
<protein>
    <submittedName>
        <fullName evidence="1">Uncharacterized protein</fullName>
    </submittedName>
</protein>
<dbReference type="SUPFAM" id="SSF81383">
    <property type="entry name" value="F-box domain"/>
    <property type="match status" value="1"/>
</dbReference>